<dbReference type="EMBL" id="CP032100">
    <property type="protein sequence ID" value="AXX89025.1"/>
    <property type="molecule type" value="Genomic_DNA"/>
</dbReference>
<feature type="chain" id="PRO_5042162486" evidence="1">
    <location>
        <begin position="21"/>
        <end position="221"/>
    </location>
</feature>
<dbReference type="SUPFAM" id="SSF49478">
    <property type="entry name" value="Cna protein B-type domain"/>
    <property type="match status" value="1"/>
</dbReference>
<evidence type="ECO:0000313" key="2">
    <source>
        <dbReference type="EMBL" id="AXX89025.1"/>
    </source>
</evidence>
<dbReference type="AlphaFoldDB" id="A0AAD0WPS6"/>
<keyword evidence="3" id="KW-1185">Reference proteome</keyword>
<name>A0AAD0WPS6_9BACT</name>
<evidence type="ECO:0000313" key="3">
    <source>
        <dbReference type="Proteomes" id="UP000263040"/>
    </source>
</evidence>
<protein>
    <submittedName>
        <fullName evidence="2">DUF4198 domain-containing protein</fullName>
    </submittedName>
</protein>
<organism evidence="2 3">
    <name type="scientific">Arcobacter suis CECT 7833</name>
    <dbReference type="NCBI Taxonomy" id="663365"/>
    <lineage>
        <taxon>Bacteria</taxon>
        <taxon>Pseudomonadati</taxon>
        <taxon>Campylobacterota</taxon>
        <taxon>Epsilonproteobacteria</taxon>
        <taxon>Campylobacterales</taxon>
        <taxon>Arcobacteraceae</taxon>
        <taxon>Arcobacter</taxon>
    </lineage>
</organism>
<keyword evidence="1" id="KW-0732">Signal</keyword>
<reference evidence="2 3" key="1">
    <citation type="submission" date="2018-08" db="EMBL/GenBank/DDBJ databases">
        <title>Complete genome of the Arcobacter suis type strain LMG 26152.</title>
        <authorList>
            <person name="Miller W.G."/>
            <person name="Yee E."/>
            <person name="Bono J.L."/>
        </authorList>
    </citation>
    <scope>NUCLEOTIDE SEQUENCE [LARGE SCALE GENOMIC DNA]</scope>
    <source>
        <strain evidence="2 3">CECT 7833</strain>
    </source>
</reference>
<dbReference type="KEGG" id="asui:ASUIS_0519"/>
<dbReference type="RefSeq" id="WP_118885583.1">
    <property type="nucleotide sequence ID" value="NZ_CP032100.1"/>
</dbReference>
<proteinExistence type="predicted"/>
<sequence>MKKFIYSILLSSFAVLNANAHGIWLELDDKRDEAKLYFGEWENGKAESGEKLQRIKGEDVYPKELLKEIVRKDNHISYNLTKKSDFAVIESGEPRKGKNDETISRKISYAKAGRTNTNSIIAFDIVPVKENSNTFKLVYNNEPMVKTNVTVISPTKWEKTFRTDDKGEFTIHTPWIGKYLLEVSFEDATKGEIDGKSYDKTVHSLSYMIEVSQGLPWDLKK</sequence>
<feature type="signal peptide" evidence="1">
    <location>
        <begin position="1"/>
        <end position="20"/>
    </location>
</feature>
<gene>
    <name evidence="2" type="ORF">ASUIS_0519</name>
</gene>
<evidence type="ECO:0000256" key="1">
    <source>
        <dbReference type="SAM" id="SignalP"/>
    </source>
</evidence>
<accession>A0AAD0WPS6</accession>
<dbReference type="Proteomes" id="UP000263040">
    <property type="component" value="Chromosome"/>
</dbReference>